<evidence type="ECO:0000256" key="8">
    <source>
        <dbReference type="ARBA" id="ARBA00047883"/>
    </source>
</evidence>
<protein>
    <recommendedName>
        <fullName evidence="9">Thiamine-phosphate synthase</fullName>
        <shortName evidence="9">TP synthase</shortName>
        <shortName evidence="9">TPS</shortName>
        <ecNumber evidence="9">2.5.1.3</ecNumber>
    </recommendedName>
    <alternativeName>
        <fullName evidence="9">Thiamine-phosphate pyrophosphorylase</fullName>
        <shortName evidence="9">TMP pyrophosphorylase</shortName>
        <shortName evidence="9">TMP-PPase</shortName>
    </alternativeName>
</protein>
<dbReference type="UniPathway" id="UPA00060">
    <property type="reaction ID" value="UER00141"/>
</dbReference>
<dbReference type="InterPro" id="IPR022998">
    <property type="entry name" value="ThiamineP_synth_TenI"/>
</dbReference>
<dbReference type="OrthoDB" id="9812206at2"/>
<keyword evidence="4 9" id="KW-0460">Magnesium</keyword>
<dbReference type="RefSeq" id="WP_149171778.1">
    <property type="nucleotide sequence ID" value="NZ_VTOY01000008.1"/>
</dbReference>
<dbReference type="GO" id="GO:0009229">
    <property type="term" value="P:thiamine diphosphate biosynthetic process"/>
    <property type="evidence" value="ECO:0007669"/>
    <property type="project" value="UniProtKB-UniRule"/>
</dbReference>
<dbReference type="Gene3D" id="3.20.20.70">
    <property type="entry name" value="Aldolase class I"/>
    <property type="match status" value="1"/>
</dbReference>
<keyword evidence="3 9" id="KW-0479">Metal-binding</keyword>
<evidence type="ECO:0000256" key="4">
    <source>
        <dbReference type="ARBA" id="ARBA00022842"/>
    </source>
</evidence>
<evidence type="ECO:0000256" key="6">
    <source>
        <dbReference type="ARBA" id="ARBA00047334"/>
    </source>
</evidence>
<name>A0A5D6W166_9FIRM</name>
<keyword evidence="5 9" id="KW-0784">Thiamine biosynthesis</keyword>
<dbReference type="PANTHER" id="PTHR20857:SF15">
    <property type="entry name" value="THIAMINE-PHOSPHATE SYNTHASE"/>
    <property type="match status" value="1"/>
</dbReference>
<proteinExistence type="inferred from homology"/>
<dbReference type="Proteomes" id="UP000323646">
    <property type="component" value="Unassembled WGS sequence"/>
</dbReference>
<feature type="binding site" evidence="9">
    <location>
        <begin position="208"/>
        <end position="209"/>
    </location>
    <ligand>
        <name>2-[(2R,5Z)-2-carboxy-4-methylthiazol-5(2H)-ylidene]ethyl phosphate</name>
        <dbReference type="ChEBI" id="CHEBI:62899"/>
    </ligand>
</feature>
<dbReference type="SUPFAM" id="SSF51391">
    <property type="entry name" value="Thiamin phosphate synthase"/>
    <property type="match status" value="1"/>
</dbReference>
<comment type="similarity">
    <text evidence="9">Belongs to the thiamine-phosphate synthase family.</text>
</comment>
<dbReference type="GO" id="GO:0005737">
    <property type="term" value="C:cytoplasm"/>
    <property type="evidence" value="ECO:0007669"/>
    <property type="project" value="TreeGrafter"/>
</dbReference>
<comment type="catalytic activity">
    <reaction evidence="7 9">
        <text>2-(2-carboxy-4-methylthiazol-5-yl)ethyl phosphate + 4-amino-2-methyl-5-(diphosphooxymethyl)pyrimidine + 2 H(+) = thiamine phosphate + CO2 + diphosphate</text>
        <dbReference type="Rhea" id="RHEA:47848"/>
        <dbReference type="ChEBI" id="CHEBI:15378"/>
        <dbReference type="ChEBI" id="CHEBI:16526"/>
        <dbReference type="ChEBI" id="CHEBI:33019"/>
        <dbReference type="ChEBI" id="CHEBI:37575"/>
        <dbReference type="ChEBI" id="CHEBI:57841"/>
        <dbReference type="ChEBI" id="CHEBI:62890"/>
        <dbReference type="EC" id="2.5.1.3"/>
    </reaction>
</comment>
<keyword evidence="2 9" id="KW-0808">Transferase</keyword>
<dbReference type="PANTHER" id="PTHR20857">
    <property type="entry name" value="THIAMINE-PHOSPHATE PYROPHOSPHORYLASE"/>
    <property type="match status" value="1"/>
</dbReference>
<accession>A0A5D6W166</accession>
<dbReference type="EMBL" id="VTOY01000008">
    <property type="protein sequence ID" value="TYZ21646.1"/>
    <property type="molecule type" value="Genomic_DNA"/>
</dbReference>
<feature type="binding site" evidence="9">
    <location>
        <begin position="150"/>
        <end position="152"/>
    </location>
    <ligand>
        <name>2-[(2R,5Z)-2-carboxy-4-methylthiazol-5(2H)-ylidene]ethyl phosphate</name>
        <dbReference type="ChEBI" id="CHEBI:62899"/>
    </ligand>
</feature>
<dbReference type="InterPro" id="IPR036206">
    <property type="entry name" value="ThiamineP_synth_sf"/>
</dbReference>
<gene>
    <name evidence="9" type="primary">thiE</name>
    <name evidence="11" type="ORF">FZ040_09600</name>
</gene>
<sequence length="231" mass="24186">MKRNRALDISSYLIVGPENTKGRPVAAIVRPAVEQGFTCVQIRSKVASARELIGLCREAAEVIAAAGKSDSVTLLVNDRLDVALAARASGIKVDGIHVGQKDIPPDICRRYLGEAAIIGLSARTNELLDYVRHFDTCDIDYFGAGPLHPTASKPDAGVAADGSRHTRTIAELTELSRISPVPVVVGGGVKAADLPSLKAAGVDGFFVISAVAGADNPAAAARELTGIWKRP</sequence>
<evidence type="ECO:0000256" key="9">
    <source>
        <dbReference type="HAMAP-Rule" id="MF_00097"/>
    </source>
</evidence>
<comment type="catalytic activity">
    <reaction evidence="8 9">
        <text>2-[(2R,5Z)-2-carboxy-4-methylthiazol-5(2H)-ylidene]ethyl phosphate + 4-amino-2-methyl-5-(diphosphooxymethyl)pyrimidine + 2 H(+) = thiamine phosphate + CO2 + diphosphate</text>
        <dbReference type="Rhea" id="RHEA:47844"/>
        <dbReference type="ChEBI" id="CHEBI:15378"/>
        <dbReference type="ChEBI" id="CHEBI:16526"/>
        <dbReference type="ChEBI" id="CHEBI:33019"/>
        <dbReference type="ChEBI" id="CHEBI:37575"/>
        <dbReference type="ChEBI" id="CHEBI:57841"/>
        <dbReference type="ChEBI" id="CHEBI:62899"/>
        <dbReference type="EC" id="2.5.1.3"/>
    </reaction>
</comment>
<dbReference type="HAMAP" id="MF_00097">
    <property type="entry name" value="TMP_synthase"/>
    <property type="match status" value="1"/>
</dbReference>
<feature type="binding site" evidence="9">
    <location>
        <position position="77"/>
    </location>
    <ligand>
        <name>4-amino-2-methyl-5-(diphosphooxymethyl)pyrimidine</name>
        <dbReference type="ChEBI" id="CHEBI:57841"/>
    </ligand>
</feature>
<feature type="binding site" evidence="9">
    <location>
        <position position="78"/>
    </location>
    <ligand>
        <name>Mg(2+)</name>
        <dbReference type="ChEBI" id="CHEBI:18420"/>
    </ligand>
</feature>
<evidence type="ECO:0000313" key="11">
    <source>
        <dbReference type="EMBL" id="TYZ21646.1"/>
    </source>
</evidence>
<evidence type="ECO:0000256" key="1">
    <source>
        <dbReference type="ARBA" id="ARBA00005165"/>
    </source>
</evidence>
<reference evidence="11 12" key="1">
    <citation type="submission" date="2019-08" db="EMBL/GenBank/DDBJ databases">
        <title>Selenomonas sp. mPRGC5 and Selenomonas sp. mPRGC8 isolated from ruminal fluid of dairy goat (Capra hircus).</title>
        <authorList>
            <person name="Poothong S."/>
            <person name="Nuengjamnong C."/>
            <person name="Tanasupawat S."/>
        </authorList>
    </citation>
    <scope>NUCLEOTIDE SEQUENCE [LARGE SCALE GENOMIC DNA]</scope>
    <source>
        <strain evidence="12">mPRGC5</strain>
    </source>
</reference>
<organism evidence="11 12">
    <name type="scientific">Selenomonas ruminis</name>
    <dbReference type="NCBI Taxonomy" id="2593411"/>
    <lineage>
        <taxon>Bacteria</taxon>
        <taxon>Bacillati</taxon>
        <taxon>Bacillota</taxon>
        <taxon>Negativicutes</taxon>
        <taxon>Selenomonadales</taxon>
        <taxon>Selenomonadaceae</taxon>
        <taxon>Selenomonas</taxon>
    </lineage>
</organism>
<evidence type="ECO:0000256" key="3">
    <source>
        <dbReference type="ARBA" id="ARBA00022723"/>
    </source>
</evidence>
<dbReference type="Pfam" id="PF02581">
    <property type="entry name" value="TMP-TENI"/>
    <property type="match status" value="1"/>
</dbReference>
<dbReference type="InterPro" id="IPR013785">
    <property type="entry name" value="Aldolase_TIM"/>
</dbReference>
<comment type="function">
    <text evidence="9">Condenses 4-methyl-5-(beta-hydroxyethyl)thiazole monophosphate (THZ-P) and 2-methyl-4-amino-5-hydroxymethyl pyrimidine pyrophosphate (HMP-PP) to form thiamine monophosphate (TMP).</text>
</comment>
<dbReference type="InterPro" id="IPR034291">
    <property type="entry name" value="TMP_synthase"/>
</dbReference>
<dbReference type="EC" id="2.5.1.3" evidence="9"/>
<evidence type="ECO:0000256" key="2">
    <source>
        <dbReference type="ARBA" id="ARBA00022679"/>
    </source>
</evidence>
<feature type="binding site" evidence="9">
    <location>
        <position position="121"/>
    </location>
    <ligand>
        <name>4-amino-2-methyl-5-(diphosphooxymethyl)pyrimidine</name>
        <dbReference type="ChEBI" id="CHEBI:57841"/>
    </ligand>
</feature>
<dbReference type="AlphaFoldDB" id="A0A5D6W166"/>
<dbReference type="CDD" id="cd00564">
    <property type="entry name" value="TMP_TenI"/>
    <property type="match status" value="1"/>
</dbReference>
<evidence type="ECO:0000256" key="5">
    <source>
        <dbReference type="ARBA" id="ARBA00022977"/>
    </source>
</evidence>
<comment type="cofactor">
    <cofactor evidence="9">
        <name>Mg(2+)</name>
        <dbReference type="ChEBI" id="CHEBI:18420"/>
    </cofactor>
    <text evidence="9">Binds 1 Mg(2+) ion per subunit.</text>
</comment>
<dbReference type="GO" id="GO:0004789">
    <property type="term" value="F:thiamine-phosphate diphosphorylase activity"/>
    <property type="evidence" value="ECO:0007669"/>
    <property type="project" value="UniProtKB-UniRule"/>
</dbReference>
<feature type="binding site" evidence="9">
    <location>
        <begin position="41"/>
        <end position="45"/>
    </location>
    <ligand>
        <name>4-amino-2-methyl-5-(diphosphooxymethyl)pyrimidine</name>
        <dbReference type="ChEBI" id="CHEBI:57841"/>
    </ligand>
</feature>
<feature type="binding site" evidence="9">
    <location>
        <position position="153"/>
    </location>
    <ligand>
        <name>4-amino-2-methyl-5-(diphosphooxymethyl)pyrimidine</name>
        <dbReference type="ChEBI" id="CHEBI:57841"/>
    </ligand>
</feature>
<comment type="pathway">
    <text evidence="1 9">Cofactor biosynthesis; thiamine diphosphate biosynthesis; thiamine phosphate from 4-amino-2-methyl-5-diphosphomethylpyrimidine and 4-methyl-5-(2-phosphoethyl)-thiazole: step 1/1.</text>
</comment>
<evidence type="ECO:0000259" key="10">
    <source>
        <dbReference type="Pfam" id="PF02581"/>
    </source>
</evidence>
<comment type="caution">
    <text evidence="11">The sequence shown here is derived from an EMBL/GenBank/DDBJ whole genome shotgun (WGS) entry which is preliminary data.</text>
</comment>
<keyword evidence="12" id="KW-1185">Reference proteome</keyword>
<evidence type="ECO:0000256" key="7">
    <source>
        <dbReference type="ARBA" id="ARBA00047851"/>
    </source>
</evidence>
<dbReference type="GO" id="GO:0000287">
    <property type="term" value="F:magnesium ion binding"/>
    <property type="evidence" value="ECO:0007669"/>
    <property type="project" value="UniProtKB-UniRule"/>
</dbReference>
<dbReference type="GO" id="GO:0009228">
    <property type="term" value="P:thiamine biosynthetic process"/>
    <property type="evidence" value="ECO:0007669"/>
    <property type="project" value="UniProtKB-KW"/>
</dbReference>
<comment type="catalytic activity">
    <reaction evidence="6 9">
        <text>4-methyl-5-(2-phosphooxyethyl)-thiazole + 4-amino-2-methyl-5-(diphosphooxymethyl)pyrimidine + H(+) = thiamine phosphate + diphosphate</text>
        <dbReference type="Rhea" id="RHEA:22328"/>
        <dbReference type="ChEBI" id="CHEBI:15378"/>
        <dbReference type="ChEBI" id="CHEBI:33019"/>
        <dbReference type="ChEBI" id="CHEBI:37575"/>
        <dbReference type="ChEBI" id="CHEBI:57841"/>
        <dbReference type="ChEBI" id="CHEBI:58296"/>
        <dbReference type="EC" id="2.5.1.3"/>
    </reaction>
</comment>
<feature type="domain" description="Thiamine phosphate synthase/TenI" evidence="10">
    <location>
        <begin position="12"/>
        <end position="211"/>
    </location>
</feature>
<evidence type="ECO:0000313" key="12">
    <source>
        <dbReference type="Proteomes" id="UP000323646"/>
    </source>
</evidence>
<feature type="binding site" evidence="9">
    <location>
        <position position="188"/>
    </location>
    <ligand>
        <name>2-[(2R,5Z)-2-carboxy-4-methylthiazol-5(2H)-ylidene]ethyl phosphate</name>
        <dbReference type="ChEBI" id="CHEBI:62899"/>
    </ligand>
</feature>
<feature type="binding site" evidence="9">
    <location>
        <position position="102"/>
    </location>
    <ligand>
        <name>Mg(2+)</name>
        <dbReference type="ChEBI" id="CHEBI:18420"/>
    </ligand>
</feature>